<dbReference type="STRING" id="29845.A0A1V6SEY9"/>
<accession>A0A1V6SEY9</accession>
<protein>
    <submittedName>
        <fullName evidence="1">Uncharacterized protein</fullName>
    </submittedName>
</protein>
<dbReference type="Proteomes" id="UP000191518">
    <property type="component" value="Unassembled WGS sequence"/>
</dbReference>
<dbReference type="AlphaFoldDB" id="A0A1V6SEY9"/>
<reference evidence="2" key="1">
    <citation type="journal article" date="2017" name="Nat. Microbiol.">
        <title>Global analysis of biosynthetic gene clusters reveals vast potential of secondary metabolite production in Penicillium species.</title>
        <authorList>
            <person name="Nielsen J.C."/>
            <person name="Grijseels S."/>
            <person name="Prigent S."/>
            <person name="Ji B."/>
            <person name="Dainat J."/>
            <person name="Nielsen K.F."/>
            <person name="Frisvad J.C."/>
            <person name="Workman M."/>
            <person name="Nielsen J."/>
        </authorList>
    </citation>
    <scope>NUCLEOTIDE SEQUENCE [LARGE SCALE GENOMIC DNA]</scope>
    <source>
        <strain evidence="2">IBT 29486</strain>
    </source>
</reference>
<evidence type="ECO:0000313" key="2">
    <source>
        <dbReference type="Proteomes" id="UP000191518"/>
    </source>
</evidence>
<name>A0A1V6SEY9_9EURO</name>
<keyword evidence="2" id="KW-1185">Reference proteome</keyword>
<sequence length="684" mass="75912">MTLAFIKIASAGYHYGGLERHEIQKRWFGEDVLNWLAELIFVGEAEATKKLNHHVNEKFELLLIDQQFGPCPVGPAQVQANVRSSITAKIDIETSFGFTIIATLKEGMDLKRPYLYFRNAGEINAKFELDAVVSLTYSTGDIKLLGLDDFPGATFRVPGLVTVGPNLAVYASSEASFVVAGHLEADNAAHPDQALDEPNCEAKTIGKPFFDASVTANGKIALYLKSTVTFGIDFDNKWKVPRCAVDLVLDGYNPSTSPSFYSSYSRSAEMSASDWQQVRNYPDHLGHCVVLEQFVEPDYSPEPSHLVPIQVYSLVPLDADHQQFREYLMHSFIHEIFPELFHSSRFIPITRPMHSPASTIIGFFRPSNDTPVGFCILLRSHSYRIGYTEDRDELAGAGDDPGLLYFNRCFSNTRNHVVEALRSSDSEGELSPEALELSTERVMCQIDLGQIIMCDVFLNAGSPSLQYALDVDEGEPPDPNPPPEEQLHEQLDQEMSAGGFSLDPSFQVSQNADVVTITNTSEGNDPDMHYLVYAPFLSYLRNSVANKILNLEFFIPESNSWSAIGPAHTEALSHQQTNLPIGALHTFCASEDDLPAPHYISPQLPEESLSAARKMLRTPFRMFAVVLDRANFVSQAGIFFYMTNFDALNDPDLNLEVSPDDTQIRRGVGISEVARRLAMSAVNA</sequence>
<gene>
    <name evidence="1" type="ORF">PENVUL_c001G08374</name>
</gene>
<comment type="caution">
    <text evidence="1">The sequence shown here is derived from an EMBL/GenBank/DDBJ whole genome shotgun (WGS) entry which is preliminary data.</text>
</comment>
<evidence type="ECO:0000313" key="1">
    <source>
        <dbReference type="EMBL" id="OQE12284.1"/>
    </source>
</evidence>
<organism evidence="1 2">
    <name type="scientific">Penicillium vulpinum</name>
    <dbReference type="NCBI Taxonomy" id="29845"/>
    <lineage>
        <taxon>Eukaryota</taxon>
        <taxon>Fungi</taxon>
        <taxon>Dikarya</taxon>
        <taxon>Ascomycota</taxon>
        <taxon>Pezizomycotina</taxon>
        <taxon>Eurotiomycetes</taxon>
        <taxon>Eurotiomycetidae</taxon>
        <taxon>Eurotiales</taxon>
        <taxon>Aspergillaceae</taxon>
        <taxon>Penicillium</taxon>
    </lineage>
</organism>
<proteinExistence type="predicted"/>
<dbReference type="EMBL" id="MDYP01000001">
    <property type="protein sequence ID" value="OQE12284.1"/>
    <property type="molecule type" value="Genomic_DNA"/>
</dbReference>